<dbReference type="Proteomes" id="UP000789702">
    <property type="component" value="Unassembled WGS sequence"/>
</dbReference>
<feature type="non-terminal residue" evidence="1">
    <location>
        <position position="1"/>
    </location>
</feature>
<accession>A0ACA9NK52</accession>
<evidence type="ECO:0000313" key="2">
    <source>
        <dbReference type="Proteomes" id="UP000789702"/>
    </source>
</evidence>
<name>A0ACA9NK52_9GLOM</name>
<reference evidence="1" key="1">
    <citation type="submission" date="2021-06" db="EMBL/GenBank/DDBJ databases">
        <authorList>
            <person name="Kallberg Y."/>
            <person name="Tangrot J."/>
            <person name="Rosling A."/>
        </authorList>
    </citation>
    <scope>NUCLEOTIDE SEQUENCE</scope>
    <source>
        <strain evidence="1">IL203A</strain>
    </source>
</reference>
<sequence length="91" mass="10828">RDQETSKYTKCDNCHHCIKDNSTIRDIIPDIEELLRIIELEEFYDHQDFKKLRKPKLLSIVELAEFMLQDLIRRVIEGLADGAKEIIKEQE</sequence>
<protein>
    <submittedName>
        <fullName evidence="1">6861_t:CDS:1</fullName>
    </submittedName>
</protein>
<proteinExistence type="predicted"/>
<comment type="caution">
    <text evidence="1">The sequence shown here is derived from an EMBL/GenBank/DDBJ whole genome shotgun (WGS) entry which is preliminary data.</text>
</comment>
<keyword evidence="2" id="KW-1185">Reference proteome</keyword>
<organism evidence="1 2">
    <name type="scientific">Dentiscutata heterogama</name>
    <dbReference type="NCBI Taxonomy" id="1316150"/>
    <lineage>
        <taxon>Eukaryota</taxon>
        <taxon>Fungi</taxon>
        <taxon>Fungi incertae sedis</taxon>
        <taxon>Mucoromycota</taxon>
        <taxon>Glomeromycotina</taxon>
        <taxon>Glomeromycetes</taxon>
        <taxon>Diversisporales</taxon>
        <taxon>Gigasporaceae</taxon>
        <taxon>Dentiscutata</taxon>
    </lineage>
</organism>
<evidence type="ECO:0000313" key="1">
    <source>
        <dbReference type="EMBL" id="CAG8660306.1"/>
    </source>
</evidence>
<dbReference type="EMBL" id="CAJVPU010017565">
    <property type="protein sequence ID" value="CAG8660306.1"/>
    <property type="molecule type" value="Genomic_DNA"/>
</dbReference>
<gene>
    <name evidence="1" type="ORF">DHETER_LOCUS9720</name>
</gene>